<protein>
    <recommendedName>
        <fullName evidence="6">ADP-ribosylation factor-like protein 2-binding protein</fullName>
    </recommendedName>
</protein>
<feature type="non-terminal residue" evidence="14">
    <location>
        <position position="1"/>
    </location>
</feature>
<dbReference type="InterPro" id="IPR023379">
    <property type="entry name" value="BART_dom"/>
</dbReference>
<evidence type="ECO:0000313" key="14">
    <source>
        <dbReference type="EMBL" id="CAE8697566.1"/>
    </source>
</evidence>
<keyword evidence="12" id="KW-0966">Cell projection</keyword>
<evidence type="ECO:0000256" key="4">
    <source>
        <dbReference type="ARBA" id="ARBA00004569"/>
    </source>
</evidence>
<evidence type="ECO:0000313" key="15">
    <source>
        <dbReference type="Proteomes" id="UP000626109"/>
    </source>
</evidence>
<evidence type="ECO:0000256" key="10">
    <source>
        <dbReference type="ARBA" id="ARBA00023212"/>
    </source>
</evidence>
<evidence type="ECO:0000256" key="8">
    <source>
        <dbReference type="ARBA" id="ARBA00023069"/>
    </source>
</evidence>
<dbReference type="InterPro" id="IPR042541">
    <property type="entry name" value="BART_sf"/>
</dbReference>
<keyword evidence="10" id="KW-0206">Cytoskeleton</keyword>
<comment type="caution">
    <text evidence="14">The sequence shown here is derived from an EMBL/GenBank/DDBJ whole genome shotgun (WGS) entry which is preliminary data.</text>
</comment>
<evidence type="ECO:0000256" key="1">
    <source>
        <dbReference type="ARBA" id="ARBA00004120"/>
    </source>
</evidence>
<evidence type="ECO:0000256" key="3">
    <source>
        <dbReference type="ARBA" id="ARBA00004300"/>
    </source>
</evidence>
<proteinExistence type="inferred from homology"/>
<comment type="similarity">
    <text evidence="5">Belongs to the ARL2BP family.</text>
</comment>
<evidence type="ECO:0000259" key="13">
    <source>
        <dbReference type="Pfam" id="PF11527"/>
    </source>
</evidence>
<gene>
    <name evidence="14" type="ORF">PGLA2088_LOCUS30359</name>
</gene>
<evidence type="ECO:0000256" key="2">
    <source>
        <dbReference type="ARBA" id="ARBA00004123"/>
    </source>
</evidence>
<dbReference type="EMBL" id="CAJNNW010028772">
    <property type="protein sequence ID" value="CAE8697566.1"/>
    <property type="molecule type" value="Genomic_DNA"/>
</dbReference>
<dbReference type="Gene3D" id="1.20.1520.10">
    <property type="entry name" value="ADP-ribosylation factor-like 2-binding protein, domain"/>
    <property type="match status" value="1"/>
</dbReference>
<dbReference type="GO" id="GO:0051457">
    <property type="term" value="P:maintenance of protein location in nucleus"/>
    <property type="evidence" value="ECO:0007669"/>
    <property type="project" value="TreeGrafter"/>
</dbReference>
<dbReference type="GO" id="GO:0005813">
    <property type="term" value="C:centrosome"/>
    <property type="evidence" value="ECO:0007669"/>
    <property type="project" value="UniProtKB-SubCell"/>
</dbReference>
<dbReference type="Proteomes" id="UP000626109">
    <property type="component" value="Unassembled WGS sequence"/>
</dbReference>
<dbReference type="PANTHER" id="PTHR15487">
    <property type="entry name" value="ADP-RIBOSYLATION FACTOR-LIKE PROTEIN 2-BINDING PROTEIN"/>
    <property type="match status" value="1"/>
</dbReference>
<dbReference type="Pfam" id="PF11527">
    <property type="entry name" value="ARL2_Bind_BART"/>
    <property type="match status" value="1"/>
</dbReference>
<keyword evidence="11" id="KW-0539">Nucleus</keyword>
<keyword evidence="7" id="KW-0963">Cytoplasm</keyword>
<dbReference type="InterPro" id="IPR038849">
    <property type="entry name" value="ARL2BP"/>
</dbReference>
<organism evidence="14 15">
    <name type="scientific">Polarella glacialis</name>
    <name type="common">Dinoflagellate</name>
    <dbReference type="NCBI Taxonomy" id="89957"/>
    <lineage>
        <taxon>Eukaryota</taxon>
        <taxon>Sar</taxon>
        <taxon>Alveolata</taxon>
        <taxon>Dinophyceae</taxon>
        <taxon>Suessiales</taxon>
        <taxon>Suessiaceae</taxon>
        <taxon>Polarella</taxon>
    </lineage>
</organism>
<feature type="domain" description="BART" evidence="13">
    <location>
        <begin position="27"/>
        <end position="124"/>
    </location>
</feature>
<name>A0A813KE27_POLGL</name>
<keyword evidence="9" id="KW-0496">Mitochondrion</keyword>
<evidence type="ECO:0000256" key="9">
    <source>
        <dbReference type="ARBA" id="ARBA00023128"/>
    </source>
</evidence>
<dbReference type="GO" id="GO:0005758">
    <property type="term" value="C:mitochondrial intermembrane space"/>
    <property type="evidence" value="ECO:0007669"/>
    <property type="project" value="UniProtKB-SubCell"/>
</dbReference>
<accession>A0A813KE27</accession>
<dbReference type="PANTHER" id="PTHR15487:SF4">
    <property type="entry name" value="ADP-RIBOSYLATION FACTOR-LIKE PROTEIN 2-BINDING PROTEIN"/>
    <property type="match status" value="1"/>
</dbReference>
<dbReference type="AlphaFoldDB" id="A0A813KE27"/>
<evidence type="ECO:0000256" key="7">
    <source>
        <dbReference type="ARBA" id="ARBA00022490"/>
    </source>
</evidence>
<evidence type="ECO:0000256" key="12">
    <source>
        <dbReference type="ARBA" id="ARBA00023273"/>
    </source>
</evidence>
<dbReference type="GO" id="GO:0005634">
    <property type="term" value="C:nucleus"/>
    <property type="evidence" value="ECO:0007669"/>
    <property type="project" value="UniProtKB-SubCell"/>
</dbReference>
<evidence type="ECO:0000256" key="5">
    <source>
        <dbReference type="ARBA" id="ARBA00009880"/>
    </source>
</evidence>
<reference evidence="14" key="1">
    <citation type="submission" date="2021-02" db="EMBL/GenBank/DDBJ databases">
        <authorList>
            <person name="Dougan E. K."/>
            <person name="Rhodes N."/>
            <person name="Thang M."/>
            <person name="Chan C."/>
        </authorList>
    </citation>
    <scope>NUCLEOTIDE SEQUENCE</scope>
</reference>
<evidence type="ECO:0000256" key="6">
    <source>
        <dbReference type="ARBA" id="ARBA00014849"/>
    </source>
</evidence>
<keyword evidence="8" id="KW-0969">Cilium</keyword>
<comment type="subcellular location">
    <subcellularLocation>
        <location evidence="1">Cytoplasm</location>
        <location evidence="1">Cytoskeleton</location>
        <location evidence="1">Cilium basal body</location>
    </subcellularLocation>
    <subcellularLocation>
        <location evidence="3">Cytoplasm</location>
        <location evidence="3">Cytoskeleton</location>
        <location evidence="3">Microtubule organizing center</location>
        <location evidence="3">Centrosome</location>
    </subcellularLocation>
    <subcellularLocation>
        <location evidence="4">Mitochondrion intermembrane space</location>
    </subcellularLocation>
    <subcellularLocation>
        <location evidence="2">Nucleus</location>
    </subcellularLocation>
</comment>
<sequence length="125" mass="14203">MLTGDDSGEEEFIIKGDSGSTADTVFDRQVEVLQEVVMDDSFQDLLQDFCKKNCHHFEDTEENKLIYTDLFKKYSELVEGHLEKKLVKAIPGFVMDTFLEELAKRGEEEIDAAVFDLLASLGDFP</sequence>
<evidence type="ECO:0000256" key="11">
    <source>
        <dbReference type="ARBA" id="ARBA00023242"/>
    </source>
</evidence>